<evidence type="ECO:0000256" key="3">
    <source>
        <dbReference type="ARBA" id="ARBA00022759"/>
    </source>
</evidence>
<feature type="active site" evidence="5">
    <location>
        <position position="19"/>
    </location>
</feature>
<dbReference type="InterPro" id="IPR008226">
    <property type="entry name" value="Mini3_fam"/>
</dbReference>
<dbReference type="PANTHER" id="PTHR34276:SF1">
    <property type="entry name" value="MINI-RIBONUCLEASE 3"/>
    <property type="match status" value="1"/>
</dbReference>
<comment type="subcellular location">
    <subcellularLocation>
        <location evidence="5">Cytoplasm</location>
    </subcellularLocation>
</comment>
<evidence type="ECO:0000259" key="6">
    <source>
        <dbReference type="Pfam" id="PF00636"/>
    </source>
</evidence>
<dbReference type="GO" id="GO:0006364">
    <property type="term" value="P:rRNA processing"/>
    <property type="evidence" value="ECO:0007669"/>
    <property type="project" value="UniProtKB-UniRule"/>
</dbReference>
<evidence type="ECO:0000256" key="5">
    <source>
        <dbReference type="HAMAP-Rule" id="MF_01468"/>
    </source>
</evidence>
<keyword evidence="3 5" id="KW-0255">Endonuclease</keyword>
<organism evidence="7 8">
    <name type="scientific">Jeotgalibaca arthritidis</name>
    <dbReference type="NCBI Taxonomy" id="1868794"/>
    <lineage>
        <taxon>Bacteria</taxon>
        <taxon>Bacillati</taxon>
        <taxon>Bacillota</taxon>
        <taxon>Bacilli</taxon>
        <taxon>Lactobacillales</taxon>
        <taxon>Carnobacteriaceae</taxon>
        <taxon>Jeotgalibaca</taxon>
    </lineage>
</organism>
<dbReference type="InterPro" id="IPR000999">
    <property type="entry name" value="RNase_III_dom"/>
</dbReference>
<evidence type="ECO:0000313" key="8">
    <source>
        <dbReference type="Proteomes" id="UP000501451"/>
    </source>
</evidence>
<dbReference type="RefSeq" id="WP_166161791.1">
    <property type="nucleotide sequence ID" value="NZ_CP049740.1"/>
</dbReference>
<comment type="function">
    <text evidence="5">Involved in correct processing of both the 5' and 3' ends of 23S rRNA precursor. Processes 30S rRNA precursor transcript even in absence of ribonuclease 3 (Rnc); Rnc processes 30S rRNA into smaller rRNA precursors.</text>
</comment>
<dbReference type="HAMAP" id="MF_01468">
    <property type="entry name" value="RNase_Mini_III"/>
    <property type="match status" value="1"/>
</dbReference>
<proteinExistence type="inferred from homology"/>
<dbReference type="PIRSF" id="PIRSF005520">
    <property type="entry name" value="UCP005520"/>
    <property type="match status" value="1"/>
</dbReference>
<keyword evidence="5" id="KW-0963">Cytoplasm</keyword>
<sequence>MTDKQWDLLNGLALAYIGDSAYEVFIRQHLLEKGWTKPNDLHKRATHYVSAKAQAALMHKMLELDGFLTEDEAVIYKRGRNAKSHTIAKNADVTTYRISTGFEAVMGYLHMTNQNDRLKELVDWCIKEVEDEK</sequence>
<dbReference type="GO" id="GO:0019843">
    <property type="term" value="F:rRNA binding"/>
    <property type="evidence" value="ECO:0007669"/>
    <property type="project" value="UniProtKB-UniRule"/>
</dbReference>
<dbReference type="Pfam" id="PF00636">
    <property type="entry name" value="Ribonuclease_3"/>
    <property type="match status" value="1"/>
</dbReference>
<feature type="domain" description="RNase III" evidence="6">
    <location>
        <begin position="13"/>
        <end position="113"/>
    </location>
</feature>
<comment type="cofactor">
    <cofactor evidence="5">
        <name>Mg(2+)</name>
        <dbReference type="ChEBI" id="CHEBI:18420"/>
    </cofactor>
</comment>
<reference evidence="7 8" key="1">
    <citation type="journal article" date="2017" name="Int. J. Syst. Evol. Microbiol.">
        <title>Jeotgalibaca porci sp. nov. and Jeotgalibaca arthritidis sp. nov., isolated from pigs, and emended description of the genus Jeotgalibaca.</title>
        <authorList>
            <person name="Zamora L."/>
            <person name="Perez-Sancho M."/>
            <person name="Dominguez L."/>
            <person name="Fernandez-Garayzabal J.F."/>
            <person name="Vela A.I."/>
        </authorList>
    </citation>
    <scope>NUCLEOTIDE SEQUENCE [LARGE SCALE GENOMIC DNA]</scope>
    <source>
        <strain evidence="7 8">CECT 9157</strain>
    </source>
</reference>
<evidence type="ECO:0000313" key="7">
    <source>
        <dbReference type="EMBL" id="QII81890.1"/>
    </source>
</evidence>
<dbReference type="AlphaFoldDB" id="A0A6G7K9G7"/>
<dbReference type="EC" id="3.1.26.-" evidence="5"/>
<keyword evidence="1 5" id="KW-0698">rRNA processing</keyword>
<keyword evidence="2 5" id="KW-0540">Nuclease</keyword>
<evidence type="ECO:0000256" key="4">
    <source>
        <dbReference type="ARBA" id="ARBA00022801"/>
    </source>
</evidence>
<accession>A0A6G7K9G7</accession>
<evidence type="ECO:0000256" key="2">
    <source>
        <dbReference type="ARBA" id="ARBA00022722"/>
    </source>
</evidence>
<comment type="subunit">
    <text evidence="5">Homodimer.</text>
</comment>
<keyword evidence="5" id="KW-0699">rRNA-binding</keyword>
<dbReference type="InterPro" id="IPR036389">
    <property type="entry name" value="RNase_III_sf"/>
</dbReference>
<keyword evidence="5" id="KW-0690">Ribosome biogenesis</keyword>
<dbReference type="EMBL" id="CP049740">
    <property type="protein sequence ID" value="QII81890.1"/>
    <property type="molecule type" value="Genomic_DNA"/>
</dbReference>
<comment type="similarity">
    <text evidence="5">Belongs to the MrnC RNase family.</text>
</comment>
<dbReference type="Gene3D" id="1.10.1520.10">
    <property type="entry name" value="Ribonuclease III domain"/>
    <property type="match status" value="1"/>
</dbReference>
<dbReference type="GO" id="GO:0005737">
    <property type="term" value="C:cytoplasm"/>
    <property type="evidence" value="ECO:0007669"/>
    <property type="project" value="UniProtKB-SubCell"/>
</dbReference>
<keyword evidence="5" id="KW-0460">Magnesium</keyword>
<gene>
    <name evidence="5" type="primary">mrnC</name>
    <name evidence="7" type="ORF">G7057_04990</name>
</gene>
<keyword evidence="5" id="KW-0694">RNA-binding</keyword>
<name>A0A6G7K9G7_9LACT</name>
<evidence type="ECO:0000256" key="1">
    <source>
        <dbReference type="ARBA" id="ARBA00022552"/>
    </source>
</evidence>
<keyword evidence="4 5" id="KW-0378">Hydrolase</keyword>
<keyword evidence="8" id="KW-1185">Reference proteome</keyword>
<dbReference type="KEGG" id="jar:G7057_04990"/>
<protein>
    <recommendedName>
        <fullName evidence="5">Mini-ribonuclease 3</fullName>
        <shortName evidence="5">Mini-3</shortName>
        <shortName evidence="5">Mini-RNase 3</shortName>
        <ecNumber evidence="5">3.1.26.-</ecNumber>
    </recommendedName>
    <alternativeName>
        <fullName evidence="5">Mini-RNase III</fullName>
        <shortName evidence="5">Mini-III</shortName>
    </alternativeName>
</protein>
<dbReference type="GO" id="GO:0004525">
    <property type="term" value="F:ribonuclease III activity"/>
    <property type="evidence" value="ECO:0007669"/>
    <property type="project" value="InterPro"/>
</dbReference>
<dbReference type="Proteomes" id="UP000501451">
    <property type="component" value="Chromosome"/>
</dbReference>
<dbReference type="SUPFAM" id="SSF69065">
    <property type="entry name" value="RNase III domain-like"/>
    <property type="match status" value="1"/>
</dbReference>
<dbReference type="PANTHER" id="PTHR34276">
    <property type="entry name" value="MINI-RIBONUCLEASE 3"/>
    <property type="match status" value="1"/>
</dbReference>